<evidence type="ECO:0000313" key="11">
    <source>
        <dbReference type="Proteomes" id="UP000229054"/>
    </source>
</evidence>
<dbReference type="GO" id="GO:0006412">
    <property type="term" value="P:translation"/>
    <property type="evidence" value="ECO:0007669"/>
    <property type="project" value="UniProtKB-UniRule"/>
</dbReference>
<evidence type="ECO:0000256" key="4">
    <source>
        <dbReference type="ARBA" id="ARBA00022980"/>
    </source>
</evidence>
<dbReference type="HAMAP" id="MF_01309_B">
    <property type="entry name" value="Ribosomal_uS3_B"/>
    <property type="match status" value="1"/>
</dbReference>
<dbReference type="NCBIfam" id="TIGR01009">
    <property type="entry name" value="rpsC_bact"/>
    <property type="match status" value="1"/>
</dbReference>
<comment type="similarity">
    <text evidence="1 8">Belongs to the universal ribosomal protein uS3 family.</text>
</comment>
<dbReference type="SUPFAM" id="SSF54821">
    <property type="entry name" value="Ribosomal protein S3 C-terminal domain"/>
    <property type="match status" value="1"/>
</dbReference>
<name>A0A2G9YUM6_9BACT</name>
<dbReference type="InterPro" id="IPR036419">
    <property type="entry name" value="Ribosomal_S3_C_sf"/>
</dbReference>
<dbReference type="CDD" id="cd02412">
    <property type="entry name" value="KH-II_30S_S3"/>
    <property type="match status" value="1"/>
</dbReference>
<keyword evidence="2 8" id="KW-0699">rRNA-binding</keyword>
<dbReference type="InterPro" id="IPR009019">
    <property type="entry name" value="KH_sf_prok-type"/>
</dbReference>
<proteinExistence type="inferred from homology"/>
<dbReference type="Pfam" id="PF00189">
    <property type="entry name" value="Ribosomal_S3_C"/>
    <property type="match status" value="1"/>
</dbReference>
<evidence type="ECO:0000259" key="9">
    <source>
        <dbReference type="PROSITE" id="PS50823"/>
    </source>
</evidence>
<evidence type="ECO:0000256" key="3">
    <source>
        <dbReference type="ARBA" id="ARBA00022884"/>
    </source>
</evidence>
<keyword evidence="5 8" id="KW-0687">Ribonucleoprotein</keyword>
<dbReference type="PROSITE" id="PS50823">
    <property type="entry name" value="KH_TYPE_2"/>
    <property type="match status" value="1"/>
</dbReference>
<keyword evidence="3 8" id="KW-0694">RNA-binding</keyword>
<dbReference type="Gene3D" id="3.30.1140.32">
    <property type="entry name" value="Ribosomal protein S3, C-terminal domain"/>
    <property type="match status" value="1"/>
</dbReference>
<keyword evidence="4 8" id="KW-0689">Ribosomal protein</keyword>
<evidence type="ECO:0000256" key="6">
    <source>
        <dbReference type="ARBA" id="ARBA00024998"/>
    </source>
</evidence>
<feature type="domain" description="KH type-2" evidence="9">
    <location>
        <begin position="38"/>
        <end position="119"/>
    </location>
</feature>
<dbReference type="SUPFAM" id="SSF54814">
    <property type="entry name" value="Prokaryotic type KH domain (KH-domain type II)"/>
    <property type="match status" value="1"/>
</dbReference>
<evidence type="ECO:0000256" key="1">
    <source>
        <dbReference type="ARBA" id="ARBA00010761"/>
    </source>
</evidence>
<dbReference type="GO" id="GO:0003729">
    <property type="term" value="F:mRNA binding"/>
    <property type="evidence" value="ECO:0007669"/>
    <property type="project" value="UniProtKB-UniRule"/>
</dbReference>
<reference evidence="10 11" key="1">
    <citation type="submission" date="2017-09" db="EMBL/GenBank/DDBJ databases">
        <title>Depth-based differentiation of microbial function through sediment-hosted aquifers and enrichment of novel symbionts in the deep terrestrial subsurface.</title>
        <authorList>
            <person name="Probst A.J."/>
            <person name="Ladd B."/>
            <person name="Jarett J.K."/>
            <person name="Geller-Mcgrath D.E."/>
            <person name="Sieber C.M."/>
            <person name="Emerson J.B."/>
            <person name="Anantharaman K."/>
            <person name="Thomas B.C."/>
            <person name="Malmstrom R."/>
            <person name="Stieglmeier M."/>
            <person name="Klingl A."/>
            <person name="Woyke T."/>
            <person name="Ryan C.M."/>
            <person name="Banfield J.F."/>
        </authorList>
    </citation>
    <scope>NUCLEOTIDE SEQUENCE [LARGE SCALE GENOMIC DNA]</scope>
    <source>
        <strain evidence="10">CG23_combo_of_CG06-09_8_20_14_all_39_25</strain>
    </source>
</reference>
<evidence type="ECO:0000313" key="10">
    <source>
        <dbReference type="EMBL" id="PIP22191.1"/>
    </source>
</evidence>
<dbReference type="PANTHER" id="PTHR11760:SF19">
    <property type="entry name" value="SMALL RIBOSOMAL SUBUNIT PROTEIN US3C"/>
    <property type="match status" value="1"/>
</dbReference>
<dbReference type="EMBL" id="PCRN01000067">
    <property type="protein sequence ID" value="PIP22191.1"/>
    <property type="molecule type" value="Genomic_DNA"/>
</dbReference>
<dbReference type="InterPro" id="IPR057258">
    <property type="entry name" value="Ribosomal_uS3"/>
</dbReference>
<accession>A0A2G9YUM6</accession>
<dbReference type="Gene3D" id="3.30.300.20">
    <property type="match status" value="1"/>
</dbReference>
<comment type="caution">
    <text evidence="10">The sequence shown here is derived from an EMBL/GenBank/DDBJ whole genome shotgun (WGS) entry which is preliminary data.</text>
</comment>
<dbReference type="InterPro" id="IPR004087">
    <property type="entry name" value="KH_dom"/>
</dbReference>
<protein>
    <recommendedName>
        <fullName evidence="7 8">Small ribosomal subunit protein uS3</fullName>
    </recommendedName>
</protein>
<comment type="function">
    <text evidence="6 8">Binds the lower part of the 30S subunit head. Binds mRNA in the 70S ribosome, positioning it for translation.</text>
</comment>
<evidence type="ECO:0000256" key="2">
    <source>
        <dbReference type="ARBA" id="ARBA00022730"/>
    </source>
</evidence>
<gene>
    <name evidence="8" type="primary">rpsC</name>
    <name evidence="10" type="ORF">COX38_01880</name>
</gene>
<dbReference type="Proteomes" id="UP000229054">
    <property type="component" value="Unassembled WGS sequence"/>
</dbReference>
<dbReference type="AlphaFoldDB" id="A0A2G9YUM6"/>
<organism evidence="10 11">
    <name type="scientific">Candidatus Nealsonbacteria bacterium CG23_combo_of_CG06-09_8_20_14_all_39_25</name>
    <dbReference type="NCBI Taxonomy" id="1974723"/>
    <lineage>
        <taxon>Bacteria</taxon>
        <taxon>Candidatus Nealsoniibacteriota</taxon>
    </lineage>
</organism>
<dbReference type="FunFam" id="3.30.300.20:FF:000001">
    <property type="entry name" value="30S ribosomal protein S3"/>
    <property type="match status" value="1"/>
</dbReference>
<dbReference type="GO" id="GO:0019843">
    <property type="term" value="F:rRNA binding"/>
    <property type="evidence" value="ECO:0007669"/>
    <property type="project" value="UniProtKB-UniRule"/>
</dbReference>
<dbReference type="PANTHER" id="PTHR11760">
    <property type="entry name" value="30S/40S RIBOSOMAL PROTEIN S3"/>
    <property type="match status" value="1"/>
</dbReference>
<evidence type="ECO:0000256" key="5">
    <source>
        <dbReference type="ARBA" id="ARBA00023274"/>
    </source>
</evidence>
<dbReference type="InterPro" id="IPR015946">
    <property type="entry name" value="KH_dom-like_a/b"/>
</dbReference>
<dbReference type="GO" id="GO:0022627">
    <property type="term" value="C:cytosolic small ribosomal subunit"/>
    <property type="evidence" value="ECO:0007669"/>
    <property type="project" value="TreeGrafter"/>
</dbReference>
<evidence type="ECO:0000256" key="8">
    <source>
        <dbReference type="HAMAP-Rule" id="MF_01309"/>
    </source>
</evidence>
<evidence type="ECO:0000256" key="7">
    <source>
        <dbReference type="ARBA" id="ARBA00035257"/>
    </source>
</evidence>
<dbReference type="GO" id="GO:0003735">
    <property type="term" value="F:structural constituent of ribosome"/>
    <property type="evidence" value="ECO:0007669"/>
    <property type="project" value="InterPro"/>
</dbReference>
<dbReference type="InterPro" id="IPR001351">
    <property type="entry name" value="Ribosomal_uS3_C"/>
</dbReference>
<dbReference type="SMART" id="SM00322">
    <property type="entry name" value="KH"/>
    <property type="match status" value="1"/>
</dbReference>
<sequence>MSHKVHPGAFRIKDNSSWLSRWLNKKRFSQNLEEDFKIREYLQKRIGKLGVEKIEIERFAGKIMVIISSARPGLIIGRGGGGVEELKKELEVFLTKEKPVKALAQASKREIKIDIKEIKDPWSSAALAAQWAAQQIERRMPYRRVLKQSIEKIMSAKGAEGCRVEMAGRLNGVEIARTNWLMKGRLPRQSLRADIDYAEARAYCTYGVIGIKVWIYKGERFA</sequence>
<dbReference type="InterPro" id="IPR005704">
    <property type="entry name" value="Ribosomal_uS3_bac-typ"/>
</dbReference>
<dbReference type="InterPro" id="IPR004044">
    <property type="entry name" value="KH_dom_type_2"/>
</dbReference>
<dbReference type="Pfam" id="PF07650">
    <property type="entry name" value="KH_2"/>
    <property type="match status" value="1"/>
</dbReference>
<comment type="subunit">
    <text evidence="8">Part of the 30S ribosomal subunit. Forms a tight complex with proteins S10 and S14.</text>
</comment>